<dbReference type="InterPro" id="IPR050564">
    <property type="entry name" value="F420-G6PD/mer"/>
</dbReference>
<dbReference type="OrthoDB" id="675245at2"/>
<dbReference type="PANTHER" id="PTHR43244">
    <property type="match status" value="1"/>
</dbReference>
<name>A0A1H5KUQ1_9ACTN</name>
<evidence type="ECO:0000313" key="3">
    <source>
        <dbReference type="EMBL" id="SEE68552.1"/>
    </source>
</evidence>
<dbReference type="InterPro" id="IPR036661">
    <property type="entry name" value="Luciferase-like_sf"/>
</dbReference>
<dbReference type="EMBL" id="FNUC01000003">
    <property type="protein sequence ID" value="SEE68552.1"/>
    <property type="molecule type" value="Genomic_DNA"/>
</dbReference>
<dbReference type="PANTHER" id="PTHR43244:SF1">
    <property type="entry name" value="5,10-METHYLENETETRAHYDROMETHANOPTERIN REDUCTASE"/>
    <property type="match status" value="1"/>
</dbReference>
<dbReference type="Gene3D" id="3.20.20.30">
    <property type="entry name" value="Luciferase-like domain"/>
    <property type="match status" value="1"/>
</dbReference>
<dbReference type="Proteomes" id="UP000181980">
    <property type="component" value="Unassembled WGS sequence"/>
</dbReference>
<organism evidence="3 4">
    <name type="scientific">Jiangella alba</name>
    <dbReference type="NCBI Taxonomy" id="561176"/>
    <lineage>
        <taxon>Bacteria</taxon>
        <taxon>Bacillati</taxon>
        <taxon>Actinomycetota</taxon>
        <taxon>Actinomycetes</taxon>
        <taxon>Jiangellales</taxon>
        <taxon>Jiangellaceae</taxon>
        <taxon>Jiangella</taxon>
    </lineage>
</organism>
<gene>
    <name evidence="3" type="ORF">SAMN04488561_2265</name>
</gene>
<dbReference type="GO" id="GO:0016705">
    <property type="term" value="F:oxidoreductase activity, acting on paired donors, with incorporation or reduction of molecular oxygen"/>
    <property type="evidence" value="ECO:0007669"/>
    <property type="project" value="InterPro"/>
</dbReference>
<dbReference type="AlphaFoldDB" id="A0A1H5KUQ1"/>
<sequence>MRERVGFALGSTFHPAELVPVARAVEQNGFASIWSSEDYFATGGVAGAATILAVTDEVRVGTGVLSVYARHPGLLAMEAGTLASIHPGRFVLGVGVGGSGWLDQQGIEHRRPLGAVRGTIEAVRALWAGETLTGDHGGFAFEGIHLEYPPPQPPPIHLGATGPKMTALAGEISDGLVLSVFSSPAFVRVERDLLAAAGGADTPITTFAFLSLAETTAEARARIRPLLGAYLADGESTAMTDAIGITEELRALARTGGPEGLAADMPDEWIDQLCVCGDADTCAGRIQTLLAAGSDEVALAPIHAESLLGDIKKLSAAIGAG</sequence>
<keyword evidence="1" id="KW-0560">Oxidoreductase</keyword>
<keyword evidence="4" id="KW-1185">Reference proteome</keyword>
<dbReference type="InterPro" id="IPR011251">
    <property type="entry name" value="Luciferase-like_dom"/>
</dbReference>
<dbReference type="RefSeq" id="WP_069112776.1">
    <property type="nucleotide sequence ID" value="NZ_FNUC01000003.1"/>
</dbReference>
<dbReference type="Pfam" id="PF00296">
    <property type="entry name" value="Bac_luciferase"/>
    <property type="match status" value="1"/>
</dbReference>
<evidence type="ECO:0000256" key="1">
    <source>
        <dbReference type="ARBA" id="ARBA00023002"/>
    </source>
</evidence>
<accession>A0A1H5KUQ1</accession>
<evidence type="ECO:0000259" key="2">
    <source>
        <dbReference type="Pfam" id="PF00296"/>
    </source>
</evidence>
<evidence type="ECO:0000313" key="4">
    <source>
        <dbReference type="Proteomes" id="UP000181980"/>
    </source>
</evidence>
<protein>
    <submittedName>
        <fullName evidence="3">Flavin-dependent oxidoreductase, luciferase family (Includes alkanesulfonate monooxygenase SsuD and methylene tetrahydromethanopterin reductase)</fullName>
    </submittedName>
</protein>
<dbReference type="GO" id="GO:0004497">
    <property type="term" value="F:monooxygenase activity"/>
    <property type="evidence" value="ECO:0007669"/>
    <property type="project" value="UniProtKB-KW"/>
</dbReference>
<feature type="domain" description="Luciferase-like" evidence="2">
    <location>
        <begin position="13"/>
        <end position="295"/>
    </location>
</feature>
<dbReference type="SUPFAM" id="SSF51679">
    <property type="entry name" value="Bacterial luciferase-like"/>
    <property type="match status" value="1"/>
</dbReference>
<dbReference type="STRING" id="561176.SAMN04488561_2265"/>
<reference evidence="4" key="1">
    <citation type="submission" date="2016-10" db="EMBL/GenBank/DDBJ databases">
        <authorList>
            <person name="Varghese N."/>
            <person name="Submissions S."/>
        </authorList>
    </citation>
    <scope>NUCLEOTIDE SEQUENCE [LARGE SCALE GENOMIC DNA]</scope>
    <source>
        <strain evidence="4">DSM 45237</strain>
    </source>
</reference>
<proteinExistence type="predicted"/>
<keyword evidence="3" id="KW-0503">Monooxygenase</keyword>